<protein>
    <submittedName>
        <fullName evidence="1">Uncharacterized protein</fullName>
    </submittedName>
</protein>
<evidence type="ECO:0000313" key="1">
    <source>
        <dbReference type="EMBL" id="KAA3930080.1"/>
    </source>
</evidence>
<name>A0A9P4A155_BACOV</name>
<evidence type="ECO:0000313" key="2">
    <source>
        <dbReference type="Proteomes" id="UP000365824"/>
    </source>
</evidence>
<gene>
    <name evidence="1" type="ORF">F3F25_06310</name>
</gene>
<dbReference type="EMBL" id="VWLB01000007">
    <property type="protein sequence ID" value="KAA3930080.1"/>
    <property type="molecule type" value="Genomic_DNA"/>
</dbReference>
<proteinExistence type="predicted"/>
<sequence>MHYDNNNKSYKDMARYDLSKIMKRAHNLYKNAHAKYPTFADALRKSWSMAKFEVRVAEERQTIEAETKAREAKVREENEQAAISSVLLRAQIEADRIRREAEAKAERMKGEIAARKEGISYNEYQNRINRAMGYGCGSYCGD</sequence>
<dbReference type="AlphaFoldDB" id="A0A9P4A155"/>
<accession>A0A9P4A155</accession>
<organism evidence="1 2">
    <name type="scientific">Bacteroides ovatus</name>
    <dbReference type="NCBI Taxonomy" id="28116"/>
    <lineage>
        <taxon>Bacteria</taxon>
        <taxon>Pseudomonadati</taxon>
        <taxon>Bacteroidota</taxon>
        <taxon>Bacteroidia</taxon>
        <taxon>Bacteroidales</taxon>
        <taxon>Bacteroidaceae</taxon>
        <taxon>Bacteroides</taxon>
    </lineage>
</organism>
<reference evidence="1 2" key="1">
    <citation type="journal article" date="2019" name="Nat. Med.">
        <title>A library of human gut bacterial isolates paired with longitudinal multiomics data enables mechanistic microbiome research.</title>
        <authorList>
            <person name="Poyet M."/>
            <person name="Groussin M."/>
            <person name="Gibbons S.M."/>
            <person name="Avila-Pacheco J."/>
            <person name="Jiang X."/>
            <person name="Kearney S.M."/>
            <person name="Perrotta A.R."/>
            <person name="Berdy B."/>
            <person name="Zhao S."/>
            <person name="Lieberman T.D."/>
            <person name="Swanson P.K."/>
            <person name="Smith M."/>
            <person name="Roesemann S."/>
            <person name="Alexander J.E."/>
            <person name="Rich S.A."/>
            <person name="Livny J."/>
            <person name="Vlamakis H."/>
            <person name="Clish C."/>
            <person name="Bullock K."/>
            <person name="Deik A."/>
            <person name="Scott J."/>
            <person name="Pierce K.A."/>
            <person name="Xavier R.J."/>
            <person name="Alm E.J."/>
        </authorList>
    </citation>
    <scope>NUCLEOTIDE SEQUENCE [LARGE SCALE GENOMIC DNA]</scope>
    <source>
        <strain evidence="1 2">BIOML-A160</strain>
    </source>
</reference>
<dbReference type="Proteomes" id="UP000365824">
    <property type="component" value="Unassembled WGS sequence"/>
</dbReference>
<comment type="caution">
    <text evidence="1">The sequence shown here is derived from an EMBL/GenBank/DDBJ whole genome shotgun (WGS) entry which is preliminary data.</text>
</comment>